<feature type="region of interest" description="Disordered" evidence="2">
    <location>
        <begin position="465"/>
        <end position="490"/>
    </location>
</feature>
<evidence type="ECO:0000256" key="1">
    <source>
        <dbReference type="SAM" id="Coils"/>
    </source>
</evidence>
<reference evidence="3 4" key="1">
    <citation type="submission" date="2019-05" db="EMBL/GenBank/DDBJ databases">
        <title>The compact genome of Giardia muris reveals important steps in the evolution of intestinal protozoan parasites.</title>
        <authorList>
            <person name="Xu F."/>
            <person name="Jimenez-Gonzalez A."/>
            <person name="Einarsson E."/>
            <person name="Astvaldsson A."/>
            <person name="Peirasmaki D."/>
            <person name="Eckmann L."/>
            <person name="Andersson J.O."/>
            <person name="Svard S.G."/>
            <person name="Jerlstrom-Hultqvist J."/>
        </authorList>
    </citation>
    <scope>NUCLEOTIDE SEQUENCE [LARGE SCALE GENOMIC DNA]</scope>
    <source>
        <strain evidence="3 4">Roberts-Thomson</strain>
    </source>
</reference>
<evidence type="ECO:0000256" key="2">
    <source>
        <dbReference type="SAM" id="MobiDB-lite"/>
    </source>
</evidence>
<accession>A0A4Z1SMA5</accession>
<name>A0A4Z1SMA5_GIAMU</name>
<evidence type="ECO:0000313" key="3">
    <source>
        <dbReference type="EMBL" id="TNJ26816.1"/>
    </source>
</evidence>
<dbReference type="EMBL" id="VDLU01000004">
    <property type="protein sequence ID" value="TNJ26816.1"/>
    <property type="molecule type" value="Genomic_DNA"/>
</dbReference>
<sequence length="615" mass="68923">MNLPAVVEALSGSYRECTGIWAGLGLSEEEREDRRQELFEGVVSLCQSFLGRQRVQAAELDVKIENLATCILETTHQLGQSIVIPDAETKIERLRILEDSHLRATKMLAERKKCCAALVQQLTVLTDDADDPNYQAELKKLASPQVYDAKHLAALETRVAEAEKRAALAVERMRRALDELLLLYSKLGRDKNVAAARDPIIAEMLHGEFRPRHEQHLTNLLEVTRQELNLRVEEVANLRASVISAAGLLAEISEDPQAPPISYVAQPVKELIQSTDITDAVLEALSTELRRLQEERLKQIPRVIKTLVRDIATLQQRMYGEDKTGRLDTDPTLENLLHLESVLKDLKELEAAYEPLFAAIRRYNEYGAMQRELELIVADKTRFTSRSREAARTRQREEHLKKELNHSLPRILAALTLQLEEMSQSPSWAQIERALERDYASEISAYLDQKDGKFRRRYEAYLASHRHSSGSLEDPRRRGGDSVSSTSTLEGTMECTLGDFNETLGNELLVCCHPPTTQEKDTPDGDVESNSSRIRGSPAVPRALSAMDARNSLNLNISALPHSPHETSLQPGIKFGRVTRIPGLTVPHPREPSAVPVQRACTAGAPGRRHAPSWQ</sequence>
<protein>
    <submittedName>
        <fullName evidence="3">Microtubule associated protein</fullName>
    </submittedName>
</protein>
<dbReference type="VEuPathDB" id="GiardiaDB:GMRT_10605"/>
<dbReference type="InterPro" id="IPR007145">
    <property type="entry name" value="MAP65_Ase1_PRC1"/>
</dbReference>
<keyword evidence="4" id="KW-1185">Reference proteome</keyword>
<dbReference type="Pfam" id="PF03999">
    <property type="entry name" value="MAP65_ASE1"/>
    <property type="match status" value="1"/>
</dbReference>
<dbReference type="OrthoDB" id="642895at2759"/>
<dbReference type="GO" id="GO:0005737">
    <property type="term" value="C:cytoplasm"/>
    <property type="evidence" value="ECO:0007669"/>
    <property type="project" value="TreeGrafter"/>
</dbReference>
<keyword evidence="1" id="KW-0175">Coiled coil</keyword>
<gene>
    <name evidence="3" type="ORF">GMRT_10605</name>
</gene>
<feature type="coiled-coil region" evidence="1">
    <location>
        <begin position="152"/>
        <end position="179"/>
    </location>
</feature>
<dbReference type="AlphaFoldDB" id="A0A4Z1SMA5"/>
<dbReference type="Proteomes" id="UP000315496">
    <property type="component" value="Chromosome 4"/>
</dbReference>
<dbReference type="PANTHER" id="PTHR19321">
    <property type="entry name" value="PROTEIN REGULATOR OF CYTOKINESIS 1 PRC1-RELATED"/>
    <property type="match status" value="1"/>
</dbReference>
<comment type="caution">
    <text evidence="3">The sequence shown here is derived from an EMBL/GenBank/DDBJ whole genome shotgun (WGS) entry which is preliminary data.</text>
</comment>
<dbReference type="GO" id="GO:0000226">
    <property type="term" value="P:microtubule cytoskeleton organization"/>
    <property type="evidence" value="ECO:0007669"/>
    <property type="project" value="InterPro"/>
</dbReference>
<evidence type="ECO:0000313" key="4">
    <source>
        <dbReference type="Proteomes" id="UP000315496"/>
    </source>
</evidence>
<proteinExistence type="predicted"/>
<organism evidence="3 4">
    <name type="scientific">Giardia muris</name>
    <dbReference type="NCBI Taxonomy" id="5742"/>
    <lineage>
        <taxon>Eukaryota</taxon>
        <taxon>Metamonada</taxon>
        <taxon>Diplomonadida</taxon>
        <taxon>Hexamitidae</taxon>
        <taxon>Giardiinae</taxon>
        <taxon>Giardia</taxon>
    </lineage>
</organism>
<dbReference type="PANTHER" id="PTHR19321:SF41">
    <property type="entry name" value="FASCETTO-RELATED"/>
    <property type="match status" value="1"/>
</dbReference>
<feature type="region of interest" description="Disordered" evidence="2">
    <location>
        <begin position="515"/>
        <end position="537"/>
    </location>
</feature>
<dbReference type="GO" id="GO:0005819">
    <property type="term" value="C:spindle"/>
    <property type="evidence" value="ECO:0007669"/>
    <property type="project" value="TreeGrafter"/>
</dbReference>
<dbReference type="GO" id="GO:0008017">
    <property type="term" value="F:microtubule binding"/>
    <property type="evidence" value="ECO:0007669"/>
    <property type="project" value="InterPro"/>
</dbReference>